<dbReference type="InterPro" id="IPR050951">
    <property type="entry name" value="Retrovirus_Pol_polyprotein"/>
</dbReference>
<accession>A0A4C1YWI9</accession>
<dbReference type="Proteomes" id="UP000299102">
    <property type="component" value="Unassembled WGS sequence"/>
</dbReference>
<sequence length="416" mass="46995">MSHADFFSRNPLPHVAVRDGTKKEQQKHVNIAELSDDWLMMEQQRDAEISKIVADLNDNRLPVDVAKTYEIRGGWEKTLENVYDLYWFEHMTKFVRKFVENCVTCRISKSHSGKVQADMHPIPKVAIPWHTLHIDATGKLSGKNDKKEYVFVVIDAFTKYVLLHHTLHIDTSSSIKAVKASVALFGAPTRLIADQGCCFASREFREYCDSSNIKLHLIATGSSRANGQVERVMSVLKNMLTAVETSNRSWQDALPDVQLALNCTINRVTKASPLELLIGKVARPIEIMLANNDEPEVDLGLVRNQAVENMSKASAYDKARFDSTKAKIKSFSLGDYVLLQNEERNQTKLDPKYRGPFKIIGVLDGNRYTLKALDSSRTYKYAHDRLRKVPDSEVIAVDSESVLDDHSNVDQEAMTP</sequence>
<dbReference type="InterPro" id="IPR012337">
    <property type="entry name" value="RNaseH-like_sf"/>
</dbReference>
<name>A0A4C1YWI9_EUMVA</name>
<dbReference type="GO" id="GO:0003676">
    <property type="term" value="F:nucleic acid binding"/>
    <property type="evidence" value="ECO:0007669"/>
    <property type="project" value="InterPro"/>
</dbReference>
<evidence type="ECO:0000313" key="4">
    <source>
        <dbReference type="Proteomes" id="UP000299102"/>
    </source>
</evidence>
<dbReference type="STRING" id="151549.A0A4C1YWI9"/>
<dbReference type="InterPro" id="IPR001584">
    <property type="entry name" value="Integrase_cat-core"/>
</dbReference>
<reference evidence="3 4" key="1">
    <citation type="journal article" date="2019" name="Commun. Biol.">
        <title>The bagworm genome reveals a unique fibroin gene that provides high tensile strength.</title>
        <authorList>
            <person name="Kono N."/>
            <person name="Nakamura H."/>
            <person name="Ohtoshi R."/>
            <person name="Tomita M."/>
            <person name="Numata K."/>
            <person name="Arakawa K."/>
        </authorList>
    </citation>
    <scope>NUCLEOTIDE SEQUENCE [LARGE SCALE GENOMIC DNA]</scope>
</reference>
<dbReference type="AlphaFoldDB" id="A0A4C1YWI9"/>
<dbReference type="InterPro" id="IPR036397">
    <property type="entry name" value="RNaseH_sf"/>
</dbReference>
<dbReference type="OrthoDB" id="116216at2759"/>
<dbReference type="EC" id="2.7.7.49" evidence="1"/>
<dbReference type="InterPro" id="IPR041588">
    <property type="entry name" value="Integrase_H2C2"/>
</dbReference>
<comment type="caution">
    <text evidence="3">The sequence shown here is derived from an EMBL/GenBank/DDBJ whole genome shotgun (WGS) entry which is preliminary data.</text>
</comment>
<dbReference type="Pfam" id="PF00665">
    <property type="entry name" value="rve"/>
    <property type="match status" value="1"/>
</dbReference>
<dbReference type="Gene3D" id="1.10.340.70">
    <property type="match status" value="1"/>
</dbReference>
<evidence type="ECO:0000259" key="2">
    <source>
        <dbReference type="PROSITE" id="PS50994"/>
    </source>
</evidence>
<evidence type="ECO:0000313" key="3">
    <source>
        <dbReference type="EMBL" id="GBP79292.1"/>
    </source>
</evidence>
<dbReference type="GO" id="GO:0015074">
    <property type="term" value="P:DNA integration"/>
    <property type="evidence" value="ECO:0007669"/>
    <property type="project" value="InterPro"/>
</dbReference>
<keyword evidence="4" id="KW-1185">Reference proteome</keyword>
<dbReference type="PROSITE" id="PS50994">
    <property type="entry name" value="INTEGRASE"/>
    <property type="match status" value="1"/>
</dbReference>
<dbReference type="EMBL" id="BGZK01001408">
    <property type="protein sequence ID" value="GBP79292.1"/>
    <property type="molecule type" value="Genomic_DNA"/>
</dbReference>
<protein>
    <recommendedName>
        <fullName evidence="1">RNA-directed DNA polymerase</fullName>
        <ecNumber evidence="1">2.7.7.49</ecNumber>
    </recommendedName>
</protein>
<dbReference type="SUPFAM" id="SSF53098">
    <property type="entry name" value="Ribonuclease H-like"/>
    <property type="match status" value="1"/>
</dbReference>
<dbReference type="GO" id="GO:0003964">
    <property type="term" value="F:RNA-directed DNA polymerase activity"/>
    <property type="evidence" value="ECO:0007669"/>
    <property type="project" value="UniProtKB-EC"/>
</dbReference>
<feature type="domain" description="Integrase catalytic" evidence="2">
    <location>
        <begin position="124"/>
        <end position="281"/>
    </location>
</feature>
<evidence type="ECO:0000256" key="1">
    <source>
        <dbReference type="ARBA" id="ARBA00012493"/>
    </source>
</evidence>
<gene>
    <name evidence="3" type="primary">Tf2-6</name>
    <name evidence="3" type="ORF">EVAR_56222_1</name>
</gene>
<dbReference type="PANTHER" id="PTHR37984">
    <property type="entry name" value="PROTEIN CBG26694"/>
    <property type="match status" value="1"/>
</dbReference>
<dbReference type="Pfam" id="PF17921">
    <property type="entry name" value="Integrase_H2C2"/>
    <property type="match status" value="1"/>
</dbReference>
<proteinExistence type="predicted"/>
<organism evidence="3 4">
    <name type="scientific">Eumeta variegata</name>
    <name type="common">Bagworm moth</name>
    <name type="synonym">Eumeta japonica</name>
    <dbReference type="NCBI Taxonomy" id="151549"/>
    <lineage>
        <taxon>Eukaryota</taxon>
        <taxon>Metazoa</taxon>
        <taxon>Ecdysozoa</taxon>
        <taxon>Arthropoda</taxon>
        <taxon>Hexapoda</taxon>
        <taxon>Insecta</taxon>
        <taxon>Pterygota</taxon>
        <taxon>Neoptera</taxon>
        <taxon>Endopterygota</taxon>
        <taxon>Lepidoptera</taxon>
        <taxon>Glossata</taxon>
        <taxon>Ditrysia</taxon>
        <taxon>Tineoidea</taxon>
        <taxon>Psychidae</taxon>
        <taxon>Oiketicinae</taxon>
        <taxon>Eumeta</taxon>
    </lineage>
</organism>
<dbReference type="Gene3D" id="3.30.420.10">
    <property type="entry name" value="Ribonuclease H-like superfamily/Ribonuclease H"/>
    <property type="match status" value="1"/>
</dbReference>
<dbReference type="PANTHER" id="PTHR37984:SF5">
    <property type="entry name" value="PROTEIN NYNRIN-LIKE"/>
    <property type="match status" value="1"/>
</dbReference>